<organism evidence="3 4">
    <name type="scientific">Ascosphaera apis ARSEF 7405</name>
    <dbReference type="NCBI Taxonomy" id="392613"/>
    <lineage>
        <taxon>Eukaryota</taxon>
        <taxon>Fungi</taxon>
        <taxon>Dikarya</taxon>
        <taxon>Ascomycota</taxon>
        <taxon>Pezizomycotina</taxon>
        <taxon>Eurotiomycetes</taxon>
        <taxon>Eurotiomycetidae</taxon>
        <taxon>Onygenales</taxon>
        <taxon>Ascosphaeraceae</taxon>
        <taxon>Ascosphaera</taxon>
    </lineage>
</organism>
<sequence>MADTSASPIMGQMAASIGDKYHDAQIKCGNQIFGVHKILVCQASPVLEKGLSGEFKEAIDNVYEIHGCQPAVVGYLLQYIYSANYEILEERLPSEHPDVCQKLSVCHKDQGRSEQHDSVRKENDTDEDSIIRSPSKPSSDDETGLSEVDPVFVELCWHLEVNSLACQYLIGDLAELSVKKMSDLMAEKWRPDWFCDFAKLCFNKSDDKNVHGMIIKSAGKHADALIPREDFQSLSFDADFFKKMIPHAMEARSEREKNIALQAQAVYKARGKLKDQDITRLQESVETLKSFRDKMFCAEKNAVLCSNMFNIITSNGILNIDMVFPLTGCSLYVMMAHFSIAMGDEFTDLQVKCEGSTFFVHKVLVCNASPVLHKAMTGCFKEATSGVYEICENNSKIVERMLSYIYYGDYDDEEVVVEEPNYTELFSPTKSVKDPSVVKAPIPLVSHVSVNAIARQYRIPGLCMLAVQKIRSILRANWDAEVFCDFVTQCYDESDDDDLHNLAIEYAGLHAEDLLSRKDFNELDVPASFFRSMLRPVLDNTKAKSERIANEREAALTSKLAVLQIEKEEGFSQKFGNLRQILQVVGNQKTCYDCALRRGFRIKETAVGFIAACAHCGAAHPNRTVYYNPFGRWRYGEDLTYV</sequence>
<name>A0A168CDS9_9EURO</name>
<dbReference type="Pfam" id="PF00651">
    <property type="entry name" value="BTB"/>
    <property type="match status" value="2"/>
</dbReference>
<dbReference type="SMART" id="SM00225">
    <property type="entry name" value="BTB"/>
    <property type="match status" value="2"/>
</dbReference>
<feature type="compositionally biased region" description="Basic and acidic residues" evidence="1">
    <location>
        <begin position="110"/>
        <end position="123"/>
    </location>
</feature>
<dbReference type="PROSITE" id="PS50097">
    <property type="entry name" value="BTB"/>
    <property type="match status" value="2"/>
</dbReference>
<dbReference type="OrthoDB" id="6359816at2759"/>
<dbReference type="Proteomes" id="UP000242877">
    <property type="component" value="Unassembled WGS sequence"/>
</dbReference>
<dbReference type="PANTHER" id="PTHR47843">
    <property type="entry name" value="BTB DOMAIN-CONTAINING PROTEIN-RELATED"/>
    <property type="match status" value="1"/>
</dbReference>
<dbReference type="Gene3D" id="3.30.710.10">
    <property type="entry name" value="Potassium Channel Kv1.1, Chain A"/>
    <property type="match status" value="2"/>
</dbReference>
<evidence type="ECO:0000259" key="2">
    <source>
        <dbReference type="PROSITE" id="PS50097"/>
    </source>
</evidence>
<evidence type="ECO:0000313" key="4">
    <source>
        <dbReference type="Proteomes" id="UP000242877"/>
    </source>
</evidence>
<comment type="caution">
    <text evidence="3">The sequence shown here is derived from an EMBL/GenBank/DDBJ whole genome shotgun (WGS) entry which is preliminary data.</text>
</comment>
<dbReference type="AlphaFoldDB" id="A0A168CDS9"/>
<dbReference type="VEuPathDB" id="FungiDB:AAP_01241"/>
<evidence type="ECO:0000256" key="1">
    <source>
        <dbReference type="SAM" id="MobiDB-lite"/>
    </source>
</evidence>
<dbReference type="EMBL" id="AZGZ01000003">
    <property type="protein sequence ID" value="KZZ96468.1"/>
    <property type="molecule type" value="Genomic_DNA"/>
</dbReference>
<dbReference type="PANTHER" id="PTHR47843:SF5">
    <property type="entry name" value="BTB_POZ DOMAIN PROTEIN"/>
    <property type="match status" value="1"/>
</dbReference>
<gene>
    <name evidence="3" type="ORF">AAP_01241</name>
</gene>
<proteinExistence type="predicted"/>
<dbReference type="InterPro" id="IPR011333">
    <property type="entry name" value="SKP1/BTB/POZ_sf"/>
</dbReference>
<dbReference type="InterPro" id="IPR000210">
    <property type="entry name" value="BTB/POZ_dom"/>
</dbReference>
<accession>A0A168CDS9</accession>
<feature type="domain" description="BTB" evidence="2">
    <location>
        <begin position="347"/>
        <end position="414"/>
    </location>
</feature>
<evidence type="ECO:0000313" key="3">
    <source>
        <dbReference type="EMBL" id="KZZ96468.1"/>
    </source>
</evidence>
<feature type="region of interest" description="Disordered" evidence="1">
    <location>
        <begin position="110"/>
        <end position="145"/>
    </location>
</feature>
<dbReference type="SUPFAM" id="SSF54695">
    <property type="entry name" value="POZ domain"/>
    <property type="match status" value="2"/>
</dbReference>
<feature type="domain" description="BTB" evidence="2">
    <location>
        <begin position="22"/>
        <end position="89"/>
    </location>
</feature>
<dbReference type="CDD" id="cd18186">
    <property type="entry name" value="BTB_POZ_ZBTB_KLHL-like"/>
    <property type="match status" value="2"/>
</dbReference>
<protein>
    <submittedName>
        <fullName evidence="3">BTB/POZ fold protein</fullName>
    </submittedName>
</protein>
<reference evidence="3 4" key="1">
    <citation type="journal article" date="2016" name="Genome Biol. Evol.">
        <title>Divergent and convergent evolution of fungal pathogenicity.</title>
        <authorList>
            <person name="Shang Y."/>
            <person name="Xiao G."/>
            <person name="Zheng P."/>
            <person name="Cen K."/>
            <person name="Zhan S."/>
            <person name="Wang C."/>
        </authorList>
    </citation>
    <scope>NUCLEOTIDE SEQUENCE [LARGE SCALE GENOMIC DNA]</scope>
    <source>
        <strain evidence="3 4">ARSEF 7405</strain>
    </source>
</reference>
<keyword evidence="4" id="KW-1185">Reference proteome</keyword>